<organism evidence="12 13">
    <name type="scientific">Balneatrix alpica</name>
    <dbReference type="NCBI Taxonomy" id="75684"/>
    <lineage>
        <taxon>Bacteria</taxon>
        <taxon>Pseudomonadati</taxon>
        <taxon>Pseudomonadota</taxon>
        <taxon>Gammaproteobacteria</taxon>
        <taxon>Oceanospirillales</taxon>
        <taxon>Balneatrichaceae</taxon>
        <taxon>Balneatrix</taxon>
    </lineage>
</organism>
<evidence type="ECO:0000256" key="7">
    <source>
        <dbReference type="ARBA" id="ARBA00039145"/>
    </source>
</evidence>
<accession>A0ABV5Z6H7</accession>
<evidence type="ECO:0000313" key="12">
    <source>
        <dbReference type="EMBL" id="MFB9884877.1"/>
    </source>
</evidence>
<evidence type="ECO:0000256" key="4">
    <source>
        <dbReference type="ARBA" id="ARBA00023002"/>
    </source>
</evidence>
<dbReference type="PROSITE" id="PS00061">
    <property type="entry name" value="ADH_SHORT"/>
    <property type="match status" value="1"/>
</dbReference>
<evidence type="ECO:0000256" key="2">
    <source>
        <dbReference type="ARBA" id="ARBA00022563"/>
    </source>
</evidence>
<evidence type="ECO:0000256" key="8">
    <source>
        <dbReference type="ARBA" id="ARBA00039631"/>
    </source>
</evidence>
<dbReference type="PRINTS" id="PR00081">
    <property type="entry name" value="GDHRDH"/>
</dbReference>
<evidence type="ECO:0000256" key="5">
    <source>
        <dbReference type="ARBA" id="ARBA00037508"/>
    </source>
</evidence>
<keyword evidence="3" id="KW-0521">NADP</keyword>
<protein>
    <recommendedName>
        <fullName evidence="8">Dihydromonapterin reductase</fullName>
        <ecNumber evidence="1">1.5.1.3</ecNumber>
        <ecNumber evidence="7">1.5.1.50</ecNumber>
    </recommendedName>
    <alternativeName>
        <fullName evidence="9">Dihydrofolate reductase</fullName>
    </alternativeName>
</protein>
<dbReference type="EMBL" id="JBHLZN010000001">
    <property type="protein sequence ID" value="MFB9884877.1"/>
    <property type="molecule type" value="Genomic_DNA"/>
</dbReference>
<dbReference type="SUPFAM" id="SSF51735">
    <property type="entry name" value="NAD(P)-binding Rossmann-fold domains"/>
    <property type="match status" value="1"/>
</dbReference>
<dbReference type="GO" id="GO:0016491">
    <property type="term" value="F:oxidoreductase activity"/>
    <property type="evidence" value="ECO:0007669"/>
    <property type="project" value="UniProtKB-KW"/>
</dbReference>
<comment type="caution">
    <text evidence="12">The sequence shown here is derived from an EMBL/GenBank/DDBJ whole genome shotgun (WGS) entry which is preliminary data.</text>
</comment>
<comment type="catalytic activity">
    <reaction evidence="11">
        <text>7,8-dihydromonapterin + NADPH + H(+) = 5,6,7,8-tetrahydromonapterin + NADP(+)</text>
        <dbReference type="Rhea" id="RHEA:34847"/>
        <dbReference type="ChEBI" id="CHEBI:15378"/>
        <dbReference type="ChEBI" id="CHEBI:57783"/>
        <dbReference type="ChEBI" id="CHEBI:58349"/>
        <dbReference type="ChEBI" id="CHEBI:71175"/>
        <dbReference type="ChEBI" id="CHEBI:71177"/>
        <dbReference type="EC" id="1.5.1.50"/>
    </reaction>
</comment>
<keyword evidence="4 12" id="KW-0560">Oxidoreductase</keyword>
<dbReference type="Gene3D" id="3.40.50.720">
    <property type="entry name" value="NAD(P)-binding Rossmann-like Domain"/>
    <property type="match status" value="1"/>
</dbReference>
<evidence type="ECO:0000256" key="9">
    <source>
        <dbReference type="ARBA" id="ARBA00042299"/>
    </source>
</evidence>
<dbReference type="EC" id="1.5.1.3" evidence="1"/>
<comment type="similarity">
    <text evidence="6">Belongs to the short-chain dehydrogenases/reductases (SDR) family. FolM subfamily.</text>
</comment>
<keyword evidence="13" id="KW-1185">Reference proteome</keyword>
<name>A0ABV5Z6H7_9GAMM</name>
<dbReference type="Proteomes" id="UP001589628">
    <property type="component" value="Unassembled WGS sequence"/>
</dbReference>
<gene>
    <name evidence="12" type="primary">folM</name>
    <name evidence="12" type="ORF">ACFFLH_00415</name>
</gene>
<keyword evidence="2" id="KW-0554">One-carbon metabolism</keyword>
<evidence type="ECO:0000256" key="3">
    <source>
        <dbReference type="ARBA" id="ARBA00022857"/>
    </source>
</evidence>
<dbReference type="PANTHER" id="PTHR43639">
    <property type="entry name" value="OXIDOREDUCTASE, SHORT-CHAIN DEHYDROGENASE/REDUCTASE FAMILY (AFU_ORTHOLOGUE AFUA_5G02870)"/>
    <property type="match status" value="1"/>
</dbReference>
<evidence type="ECO:0000313" key="13">
    <source>
        <dbReference type="Proteomes" id="UP001589628"/>
    </source>
</evidence>
<dbReference type="InterPro" id="IPR002347">
    <property type="entry name" value="SDR_fam"/>
</dbReference>
<dbReference type="Pfam" id="PF00106">
    <property type="entry name" value="adh_short"/>
    <property type="match status" value="1"/>
</dbReference>
<dbReference type="NCBIfam" id="NF005066">
    <property type="entry name" value="PRK06483.1"/>
    <property type="match status" value="1"/>
</dbReference>
<evidence type="ECO:0000256" key="10">
    <source>
        <dbReference type="ARBA" id="ARBA00048873"/>
    </source>
</evidence>
<dbReference type="InterPro" id="IPR020904">
    <property type="entry name" value="Sc_DH/Rdtase_CS"/>
</dbReference>
<evidence type="ECO:0000256" key="11">
    <source>
        <dbReference type="ARBA" id="ARBA00049376"/>
    </source>
</evidence>
<comment type="function">
    <text evidence="5">Catalyzes the reduction of dihydromonapterin to tetrahydromonapterin. Also has lower activity with dihydrofolate.</text>
</comment>
<evidence type="ECO:0000256" key="1">
    <source>
        <dbReference type="ARBA" id="ARBA00012856"/>
    </source>
</evidence>
<evidence type="ECO:0000256" key="6">
    <source>
        <dbReference type="ARBA" id="ARBA00038212"/>
    </source>
</evidence>
<dbReference type="InterPro" id="IPR036291">
    <property type="entry name" value="NAD(P)-bd_dom_sf"/>
</dbReference>
<sequence>MIQGNILITGGAQRVGLALAQGLQAEGYQVWITYRRPRPELEQLQASGIRLIQADFNDMTQVEDCIAQIQQQCDSLRALIHNASSWAADQGDQQDMAIFQQLFQVHMQAPYRLTQALAPLLMQHQGLRDVIHLTDWVIHKGSDKHAMYAATKAGLENLTLSLAKRYAPDIKVNAIAPALICFNDGDDQAYRVKALQKSALQIEPGTQVVLDSVRYLLNNTYLTGASLPLNGGRHLL</sequence>
<reference evidence="12 13" key="1">
    <citation type="submission" date="2024-09" db="EMBL/GenBank/DDBJ databases">
        <authorList>
            <person name="Sun Q."/>
            <person name="Mori K."/>
        </authorList>
    </citation>
    <scope>NUCLEOTIDE SEQUENCE [LARGE SCALE GENOMIC DNA]</scope>
    <source>
        <strain evidence="12 13">ATCC 51285</strain>
    </source>
</reference>
<dbReference type="PANTHER" id="PTHR43639:SF6">
    <property type="entry name" value="DIHYDROMONAPTERIN REDUCTASE"/>
    <property type="match status" value="1"/>
</dbReference>
<dbReference type="RefSeq" id="WP_027313484.1">
    <property type="nucleotide sequence ID" value="NZ_JBHLZN010000001.1"/>
</dbReference>
<comment type="catalytic activity">
    <reaction evidence="10">
        <text>(6S)-5,6,7,8-tetrahydrofolate + NADP(+) = 7,8-dihydrofolate + NADPH + H(+)</text>
        <dbReference type="Rhea" id="RHEA:15009"/>
        <dbReference type="ChEBI" id="CHEBI:15378"/>
        <dbReference type="ChEBI" id="CHEBI:57451"/>
        <dbReference type="ChEBI" id="CHEBI:57453"/>
        <dbReference type="ChEBI" id="CHEBI:57783"/>
        <dbReference type="ChEBI" id="CHEBI:58349"/>
        <dbReference type="EC" id="1.5.1.3"/>
    </reaction>
</comment>
<proteinExistence type="inferred from homology"/>
<dbReference type="EC" id="1.5.1.50" evidence="7"/>